<gene>
    <name evidence="1" type="ORF">EVAR_83143_1</name>
</gene>
<keyword evidence="2" id="KW-1185">Reference proteome</keyword>
<proteinExistence type="predicted"/>
<dbReference type="AlphaFoldDB" id="A0A4C1YBA6"/>
<reference evidence="1 2" key="1">
    <citation type="journal article" date="2019" name="Commun. Biol.">
        <title>The bagworm genome reveals a unique fibroin gene that provides high tensile strength.</title>
        <authorList>
            <person name="Kono N."/>
            <person name="Nakamura H."/>
            <person name="Ohtoshi R."/>
            <person name="Tomita M."/>
            <person name="Numata K."/>
            <person name="Arakawa K."/>
        </authorList>
    </citation>
    <scope>NUCLEOTIDE SEQUENCE [LARGE SCALE GENOMIC DNA]</scope>
</reference>
<name>A0A4C1YBA6_EUMVA</name>
<protein>
    <submittedName>
        <fullName evidence="1">Uncharacterized protein</fullName>
    </submittedName>
</protein>
<sequence>MSDMTKILISILRAIKTGQEPTENILEGLRLAGSDEISARGPAYRGTAVLIRRDVMHEAEQLTSFETMRPIGIRIGSSDHEIMLFAAYRPPGTRHKIRWLMHVEVVYGMDTHHLSILVTGDRHVKLATGNIEATYGLGELPSVPGNLASGILVLDRRGRGDFC</sequence>
<evidence type="ECO:0000313" key="2">
    <source>
        <dbReference type="Proteomes" id="UP000299102"/>
    </source>
</evidence>
<dbReference type="Proteomes" id="UP000299102">
    <property type="component" value="Unassembled WGS sequence"/>
</dbReference>
<evidence type="ECO:0000313" key="1">
    <source>
        <dbReference type="EMBL" id="GBP72633.1"/>
    </source>
</evidence>
<accession>A0A4C1YBA6</accession>
<comment type="caution">
    <text evidence="1">The sequence shown here is derived from an EMBL/GenBank/DDBJ whole genome shotgun (WGS) entry which is preliminary data.</text>
</comment>
<dbReference type="OrthoDB" id="412981at2759"/>
<organism evidence="1 2">
    <name type="scientific">Eumeta variegata</name>
    <name type="common">Bagworm moth</name>
    <name type="synonym">Eumeta japonica</name>
    <dbReference type="NCBI Taxonomy" id="151549"/>
    <lineage>
        <taxon>Eukaryota</taxon>
        <taxon>Metazoa</taxon>
        <taxon>Ecdysozoa</taxon>
        <taxon>Arthropoda</taxon>
        <taxon>Hexapoda</taxon>
        <taxon>Insecta</taxon>
        <taxon>Pterygota</taxon>
        <taxon>Neoptera</taxon>
        <taxon>Endopterygota</taxon>
        <taxon>Lepidoptera</taxon>
        <taxon>Glossata</taxon>
        <taxon>Ditrysia</taxon>
        <taxon>Tineoidea</taxon>
        <taxon>Psychidae</taxon>
        <taxon>Oiketicinae</taxon>
        <taxon>Eumeta</taxon>
    </lineage>
</organism>
<dbReference type="EMBL" id="BGZK01001152">
    <property type="protein sequence ID" value="GBP72633.1"/>
    <property type="molecule type" value="Genomic_DNA"/>
</dbReference>